<dbReference type="PANTHER" id="PTHR47577">
    <property type="entry name" value="THAP DOMAIN-CONTAINING PROTEIN 6"/>
    <property type="match status" value="1"/>
</dbReference>
<dbReference type="EMBL" id="VIIS01001440">
    <property type="protein sequence ID" value="KAF0298253.1"/>
    <property type="molecule type" value="Genomic_DNA"/>
</dbReference>
<dbReference type="AlphaFoldDB" id="A0A6A4VX36"/>
<keyword evidence="5" id="KW-1185">Reference proteome</keyword>
<dbReference type="Pfam" id="PF21789">
    <property type="entry name" value="TNP-like_RNaseH_C"/>
    <property type="match status" value="1"/>
</dbReference>
<sequence length="489" mass="54987">MRKNMQRVRLLPGFHDTVLCVLKEKFKSASETERLCVVSFDEMSVKTKMTYLRGEDMIEGTEDFGELGSWNHLMALFHWDRSRKLRAAPKLRMLHLRPTPFKKMRVKLATQVMSRSVAAAMVLYADLDILPPESRETAAALLKLNDLLDVLNSSSRLAKCFHKRAISQIKPVTAEKHLQLLREADQWLGKWVVGDGSVRVHSIGGLRQTIRGVQSVWDRCVEAGCEFLCTRRLNQDPLENMFGMIRQRGGCMDNPDPTQFRHGYKHVVINHMMAAPPTANCEADSDGLIVGLNMTAARPERASARPMARLRSDDRVMPEPKVVLDVPVDEVTANCLSYVAGYLVHKANVVCRNCERALVRVDSEVRATADVLTALKSHTGVTKCDVGSLKLPSAVLFEFVRECYVSFSVHARSMLFETRILERLVRCVLASKPATVLASQLRCHPRVLTGIAARYMRLMLHSTCRELSSAAAKSGPRRQSRKLLKLRGL</sequence>
<dbReference type="Proteomes" id="UP000440578">
    <property type="component" value="Unassembled WGS sequence"/>
</dbReference>
<protein>
    <submittedName>
        <fullName evidence="4">Transposable element P transposase</fullName>
    </submittedName>
</protein>
<accession>A0A6A4VX36</accession>
<feature type="domain" description="Transposable element P transposase-like RNase H" evidence="1">
    <location>
        <begin position="12"/>
        <end position="66"/>
    </location>
</feature>
<feature type="domain" description="Transposable element P transposase-like RNase H C-terminal" evidence="3">
    <location>
        <begin position="233"/>
        <end position="265"/>
    </location>
</feature>
<reference evidence="4 5" key="1">
    <citation type="submission" date="2019-07" db="EMBL/GenBank/DDBJ databases">
        <title>Draft genome assembly of a fouling barnacle, Amphibalanus amphitrite (Darwin, 1854): The first reference genome for Thecostraca.</title>
        <authorList>
            <person name="Kim W."/>
        </authorList>
    </citation>
    <scope>NUCLEOTIDE SEQUENCE [LARGE SCALE GENOMIC DNA]</scope>
    <source>
        <strain evidence="4">SNU_AA5</strain>
        <tissue evidence="4">Soma without cirri and trophi</tissue>
    </source>
</reference>
<proteinExistence type="predicted"/>
<dbReference type="PANTHER" id="PTHR47577:SF2">
    <property type="entry name" value="THAP DOMAIN CONTAINING 9"/>
    <property type="match status" value="1"/>
</dbReference>
<evidence type="ECO:0000259" key="1">
    <source>
        <dbReference type="Pfam" id="PF21787"/>
    </source>
</evidence>
<evidence type="ECO:0000259" key="2">
    <source>
        <dbReference type="Pfam" id="PF21788"/>
    </source>
</evidence>
<evidence type="ECO:0000313" key="5">
    <source>
        <dbReference type="Proteomes" id="UP000440578"/>
    </source>
</evidence>
<evidence type="ECO:0000313" key="4">
    <source>
        <dbReference type="EMBL" id="KAF0298253.1"/>
    </source>
</evidence>
<dbReference type="InterPro" id="IPR048367">
    <property type="entry name" value="TNP-like_RNaseH_C"/>
</dbReference>
<comment type="caution">
    <text evidence="4">The sequence shown here is derived from an EMBL/GenBank/DDBJ whole genome shotgun (WGS) entry which is preliminary data.</text>
</comment>
<organism evidence="4 5">
    <name type="scientific">Amphibalanus amphitrite</name>
    <name type="common">Striped barnacle</name>
    <name type="synonym">Balanus amphitrite</name>
    <dbReference type="NCBI Taxonomy" id="1232801"/>
    <lineage>
        <taxon>Eukaryota</taxon>
        <taxon>Metazoa</taxon>
        <taxon>Ecdysozoa</taxon>
        <taxon>Arthropoda</taxon>
        <taxon>Crustacea</taxon>
        <taxon>Multicrustacea</taxon>
        <taxon>Cirripedia</taxon>
        <taxon>Thoracica</taxon>
        <taxon>Thoracicalcarea</taxon>
        <taxon>Balanomorpha</taxon>
        <taxon>Balanoidea</taxon>
        <taxon>Balanidae</taxon>
        <taxon>Amphibalaninae</taxon>
        <taxon>Amphibalanus</taxon>
    </lineage>
</organism>
<name>A0A6A4VX36_AMPAM</name>
<gene>
    <name evidence="4" type="primary">T_141</name>
    <name evidence="4" type="ORF">FJT64_004370</name>
</gene>
<feature type="domain" description="Transposable element P transposase-like GTP-binding insertion" evidence="2">
    <location>
        <begin position="67"/>
        <end position="163"/>
    </location>
</feature>
<dbReference type="Pfam" id="PF21787">
    <property type="entry name" value="TNP-like_RNaseH_N"/>
    <property type="match status" value="1"/>
</dbReference>
<dbReference type="InterPro" id="IPR048365">
    <property type="entry name" value="TNP-like_RNaseH_N"/>
</dbReference>
<evidence type="ECO:0000259" key="3">
    <source>
        <dbReference type="Pfam" id="PF21789"/>
    </source>
</evidence>
<dbReference type="InterPro" id="IPR048366">
    <property type="entry name" value="TNP-like_GBD"/>
</dbReference>
<dbReference type="Pfam" id="PF21788">
    <property type="entry name" value="TNP-like_GBD"/>
    <property type="match status" value="1"/>
</dbReference>